<dbReference type="InterPro" id="IPR000620">
    <property type="entry name" value="EamA_dom"/>
</dbReference>
<comment type="subcellular location">
    <subcellularLocation>
        <location evidence="1">Membrane</location>
        <topology evidence="1">Multi-pass membrane protein</topology>
    </subcellularLocation>
</comment>
<keyword evidence="4 6" id="KW-1133">Transmembrane helix</keyword>
<protein>
    <submittedName>
        <fullName evidence="8">DMT family transporter</fullName>
    </submittedName>
</protein>
<feature type="domain" description="EamA" evidence="7">
    <location>
        <begin position="153"/>
        <end position="290"/>
    </location>
</feature>
<evidence type="ECO:0000313" key="9">
    <source>
        <dbReference type="Proteomes" id="UP001610063"/>
    </source>
</evidence>
<feature type="transmembrane region" description="Helical" evidence="6">
    <location>
        <begin position="272"/>
        <end position="290"/>
    </location>
</feature>
<reference evidence="8 9" key="1">
    <citation type="journal article" date="2013" name="Int. J. Syst. Evol. Microbiol.">
        <title>Marinoscillum luteum sp. nov., isolated from marine sediment.</title>
        <authorList>
            <person name="Cha I.T."/>
            <person name="Park S.J."/>
            <person name="Kim S.J."/>
            <person name="Kim J.G."/>
            <person name="Jung M.Y."/>
            <person name="Shin K.S."/>
            <person name="Kwon K.K."/>
            <person name="Yang S.H."/>
            <person name="Seo Y.S."/>
            <person name="Rhee S.K."/>
        </authorList>
    </citation>
    <scope>NUCLEOTIDE SEQUENCE [LARGE SCALE GENOMIC DNA]</scope>
    <source>
        <strain evidence="8 9">KCTC 23939</strain>
    </source>
</reference>
<evidence type="ECO:0000256" key="4">
    <source>
        <dbReference type="ARBA" id="ARBA00022989"/>
    </source>
</evidence>
<comment type="similarity">
    <text evidence="2">Belongs to the EamA transporter family.</text>
</comment>
<proteinExistence type="inferred from homology"/>
<feature type="transmembrane region" description="Helical" evidence="6">
    <location>
        <begin position="123"/>
        <end position="144"/>
    </location>
</feature>
<keyword evidence="5 6" id="KW-0472">Membrane</keyword>
<evidence type="ECO:0000256" key="1">
    <source>
        <dbReference type="ARBA" id="ARBA00004141"/>
    </source>
</evidence>
<feature type="transmembrane region" description="Helical" evidence="6">
    <location>
        <begin position="39"/>
        <end position="57"/>
    </location>
</feature>
<evidence type="ECO:0000259" key="7">
    <source>
        <dbReference type="Pfam" id="PF00892"/>
    </source>
</evidence>
<evidence type="ECO:0000256" key="3">
    <source>
        <dbReference type="ARBA" id="ARBA00022692"/>
    </source>
</evidence>
<comment type="caution">
    <text evidence="8">The sequence shown here is derived from an EMBL/GenBank/DDBJ whole genome shotgun (WGS) entry which is preliminary data.</text>
</comment>
<evidence type="ECO:0000256" key="2">
    <source>
        <dbReference type="ARBA" id="ARBA00007362"/>
    </source>
</evidence>
<feature type="transmembrane region" description="Helical" evidence="6">
    <location>
        <begin position="247"/>
        <end position="266"/>
    </location>
</feature>
<feature type="transmembrane region" description="Helical" evidence="6">
    <location>
        <begin position="69"/>
        <end position="88"/>
    </location>
</feature>
<dbReference type="EMBL" id="JBIPKE010000019">
    <property type="protein sequence ID" value="MFH6985136.1"/>
    <property type="molecule type" value="Genomic_DNA"/>
</dbReference>
<name>A0ABW7NC50_9BACT</name>
<accession>A0ABW7NC50</accession>
<feature type="transmembrane region" description="Helical" evidence="6">
    <location>
        <begin position="94"/>
        <end position="116"/>
    </location>
</feature>
<organism evidence="8 9">
    <name type="scientific">Marinoscillum luteum</name>
    <dbReference type="NCBI Taxonomy" id="861051"/>
    <lineage>
        <taxon>Bacteria</taxon>
        <taxon>Pseudomonadati</taxon>
        <taxon>Bacteroidota</taxon>
        <taxon>Cytophagia</taxon>
        <taxon>Cytophagales</taxon>
        <taxon>Reichenbachiellaceae</taxon>
        <taxon>Marinoscillum</taxon>
    </lineage>
</organism>
<evidence type="ECO:0000256" key="6">
    <source>
        <dbReference type="SAM" id="Phobius"/>
    </source>
</evidence>
<dbReference type="PANTHER" id="PTHR32322">
    <property type="entry name" value="INNER MEMBRANE TRANSPORTER"/>
    <property type="match status" value="1"/>
</dbReference>
<feature type="transmembrane region" description="Helical" evidence="6">
    <location>
        <begin position="221"/>
        <end position="240"/>
    </location>
</feature>
<dbReference type="SUPFAM" id="SSF103481">
    <property type="entry name" value="Multidrug resistance efflux transporter EmrE"/>
    <property type="match status" value="2"/>
</dbReference>
<dbReference type="RefSeq" id="WP_395418608.1">
    <property type="nucleotide sequence ID" value="NZ_JBIPKE010000019.1"/>
</dbReference>
<feature type="transmembrane region" description="Helical" evidence="6">
    <location>
        <begin position="150"/>
        <end position="171"/>
    </location>
</feature>
<dbReference type="Gene3D" id="1.10.3730.20">
    <property type="match status" value="1"/>
</dbReference>
<dbReference type="PANTHER" id="PTHR32322:SF2">
    <property type="entry name" value="EAMA DOMAIN-CONTAINING PROTEIN"/>
    <property type="match status" value="1"/>
</dbReference>
<dbReference type="InterPro" id="IPR037185">
    <property type="entry name" value="EmrE-like"/>
</dbReference>
<dbReference type="Pfam" id="PF00892">
    <property type="entry name" value="EamA"/>
    <property type="match status" value="2"/>
</dbReference>
<gene>
    <name evidence="8" type="ORF">ACHKAR_16915</name>
</gene>
<feature type="domain" description="EamA" evidence="7">
    <location>
        <begin position="11"/>
        <end position="139"/>
    </location>
</feature>
<feature type="transmembrane region" description="Helical" evidence="6">
    <location>
        <begin position="183"/>
        <end position="201"/>
    </location>
</feature>
<keyword evidence="3 6" id="KW-0812">Transmembrane</keyword>
<evidence type="ECO:0000256" key="5">
    <source>
        <dbReference type="ARBA" id="ARBA00023136"/>
    </source>
</evidence>
<sequence>MTQKPTVKAWSLLLALSLIWGSSFILIKKGLLGLTPFEVGSLRILFASIFLLPFVIRNLKKVKRHQVKYLVSIGFLGSFIPAFLFAIAQTRLESSITGVLNAMTPIFTMLVGLFVYKQQQSPRVFVGVFVGFLGAATLVMAGSGGELSNFNFYAFFVVLATIMYALNLNIIKYHLQELRSMTITSISLAFVGPIAAVQLVFFSDFPTRVMEVEGVLEATGYILTLGVVGTAIALIIFNKLVNLTDPVFTSSVTYIIPIVAVMWGVLDGEVLLLSHILGIVAILAGVYVANSSKRKA</sequence>
<evidence type="ECO:0000313" key="8">
    <source>
        <dbReference type="EMBL" id="MFH6985136.1"/>
    </source>
</evidence>
<feature type="transmembrane region" description="Helical" evidence="6">
    <location>
        <begin position="7"/>
        <end position="27"/>
    </location>
</feature>
<dbReference type="InterPro" id="IPR050638">
    <property type="entry name" value="AA-Vitamin_Transporters"/>
</dbReference>
<keyword evidence="9" id="KW-1185">Reference proteome</keyword>
<dbReference type="Proteomes" id="UP001610063">
    <property type="component" value="Unassembled WGS sequence"/>
</dbReference>